<evidence type="ECO:0000256" key="1">
    <source>
        <dbReference type="SAM" id="MobiDB-lite"/>
    </source>
</evidence>
<dbReference type="AlphaFoldDB" id="A0A183SKD8"/>
<evidence type="ECO:0000313" key="4">
    <source>
        <dbReference type="WBParaSite" id="SSLN_0000484101-mRNA-1"/>
    </source>
</evidence>
<keyword evidence="3" id="KW-1185">Reference proteome</keyword>
<dbReference type="Proteomes" id="UP000275846">
    <property type="component" value="Unassembled WGS sequence"/>
</dbReference>
<protein>
    <submittedName>
        <fullName evidence="4">HSF_DOMAIN domain-containing protein</fullName>
    </submittedName>
</protein>
<reference evidence="2 3" key="2">
    <citation type="submission" date="2018-11" db="EMBL/GenBank/DDBJ databases">
        <authorList>
            <consortium name="Pathogen Informatics"/>
        </authorList>
    </citation>
    <scope>NUCLEOTIDE SEQUENCE [LARGE SCALE GENOMIC DNA]</scope>
    <source>
        <strain evidence="2 3">NST_G2</strain>
    </source>
</reference>
<dbReference type="WBParaSite" id="SSLN_0000484101-mRNA-1">
    <property type="protein sequence ID" value="SSLN_0000484101-mRNA-1"/>
    <property type="gene ID" value="SSLN_0000484101"/>
</dbReference>
<reference evidence="4" key="1">
    <citation type="submission" date="2016-06" db="UniProtKB">
        <authorList>
            <consortium name="WormBaseParasite"/>
        </authorList>
    </citation>
    <scope>IDENTIFICATION</scope>
</reference>
<accession>A0A183SKD8</accession>
<evidence type="ECO:0000313" key="2">
    <source>
        <dbReference type="EMBL" id="VDL91071.1"/>
    </source>
</evidence>
<dbReference type="EMBL" id="UYSU01032959">
    <property type="protein sequence ID" value="VDL91071.1"/>
    <property type="molecule type" value="Genomic_DNA"/>
</dbReference>
<evidence type="ECO:0000313" key="3">
    <source>
        <dbReference type="Proteomes" id="UP000275846"/>
    </source>
</evidence>
<gene>
    <name evidence="2" type="ORF">SSLN_LOCUS4686</name>
</gene>
<sequence>MWRVLLDPPTHLYSCYDFKDHEISCLQHDCSILTSKNDALISQLTEMRQILIDAGVSPTVPCETESNGVDAGPVSHPFGLPDSPERDIDTPPTANQKIL</sequence>
<name>A0A183SKD8_SCHSO</name>
<feature type="region of interest" description="Disordered" evidence="1">
    <location>
        <begin position="62"/>
        <end position="99"/>
    </location>
</feature>
<proteinExistence type="predicted"/>
<organism evidence="4">
    <name type="scientific">Schistocephalus solidus</name>
    <name type="common">Tapeworm</name>
    <dbReference type="NCBI Taxonomy" id="70667"/>
    <lineage>
        <taxon>Eukaryota</taxon>
        <taxon>Metazoa</taxon>
        <taxon>Spiralia</taxon>
        <taxon>Lophotrochozoa</taxon>
        <taxon>Platyhelminthes</taxon>
        <taxon>Cestoda</taxon>
        <taxon>Eucestoda</taxon>
        <taxon>Diphyllobothriidea</taxon>
        <taxon>Diphyllobothriidae</taxon>
        <taxon>Schistocephalus</taxon>
    </lineage>
</organism>